<evidence type="ECO:0000313" key="1">
    <source>
        <dbReference type="EMBL" id="KAJ0093277.1"/>
    </source>
</evidence>
<dbReference type="Proteomes" id="UP001164250">
    <property type="component" value="Chromosome 7"/>
</dbReference>
<name>A0ACC1B316_9ROSI</name>
<evidence type="ECO:0000313" key="2">
    <source>
        <dbReference type="Proteomes" id="UP001164250"/>
    </source>
</evidence>
<comment type="caution">
    <text evidence="1">The sequence shown here is derived from an EMBL/GenBank/DDBJ whole genome shotgun (WGS) entry which is preliminary data.</text>
</comment>
<proteinExistence type="predicted"/>
<reference evidence="2" key="1">
    <citation type="journal article" date="2023" name="G3 (Bethesda)">
        <title>Genome assembly and association tests identify interacting loci associated with vigor, precocity, and sex in interspecific pistachio rootstocks.</title>
        <authorList>
            <person name="Palmer W."/>
            <person name="Jacygrad E."/>
            <person name="Sagayaradj S."/>
            <person name="Cavanaugh K."/>
            <person name="Han R."/>
            <person name="Bertier L."/>
            <person name="Beede B."/>
            <person name="Kafkas S."/>
            <person name="Golino D."/>
            <person name="Preece J."/>
            <person name="Michelmore R."/>
        </authorList>
    </citation>
    <scope>NUCLEOTIDE SEQUENCE [LARGE SCALE GENOMIC DNA]</scope>
</reference>
<organism evidence="1 2">
    <name type="scientific">Pistacia atlantica</name>
    <dbReference type="NCBI Taxonomy" id="434234"/>
    <lineage>
        <taxon>Eukaryota</taxon>
        <taxon>Viridiplantae</taxon>
        <taxon>Streptophyta</taxon>
        <taxon>Embryophyta</taxon>
        <taxon>Tracheophyta</taxon>
        <taxon>Spermatophyta</taxon>
        <taxon>Magnoliopsida</taxon>
        <taxon>eudicotyledons</taxon>
        <taxon>Gunneridae</taxon>
        <taxon>Pentapetalae</taxon>
        <taxon>rosids</taxon>
        <taxon>malvids</taxon>
        <taxon>Sapindales</taxon>
        <taxon>Anacardiaceae</taxon>
        <taxon>Pistacia</taxon>
    </lineage>
</organism>
<accession>A0ACC1B316</accession>
<dbReference type="EMBL" id="CM047903">
    <property type="protein sequence ID" value="KAJ0093277.1"/>
    <property type="molecule type" value="Genomic_DNA"/>
</dbReference>
<protein>
    <submittedName>
        <fullName evidence="1">Uncharacterized protein</fullName>
    </submittedName>
</protein>
<gene>
    <name evidence="1" type="ORF">Patl1_27137</name>
</gene>
<keyword evidence="2" id="KW-1185">Reference proteome</keyword>
<sequence length="118" mass="13313">MTSETEISDSGGRVKTSESGGMSFIERQQTLNRDGFVLNDPRIYLVGQWKFAFLSLGRPERDVYGTWEQYLGLKHSDNAPKRAYFVNQLIDEDATYNVASTSTQLIDEDSTFNVAGFN</sequence>